<dbReference type="PANTHER" id="PTHR33602:SF1">
    <property type="entry name" value="REGULATORY PROTEIN RECX FAMILY PROTEIN"/>
    <property type="match status" value="1"/>
</dbReference>
<name>A0ABW3WT43_9FLAO</name>
<reference evidence="8" key="1">
    <citation type="journal article" date="2019" name="Int. J. Syst. Evol. Microbiol.">
        <title>The Global Catalogue of Microorganisms (GCM) 10K type strain sequencing project: providing services to taxonomists for standard genome sequencing and annotation.</title>
        <authorList>
            <consortium name="The Broad Institute Genomics Platform"/>
            <consortium name="The Broad Institute Genome Sequencing Center for Infectious Disease"/>
            <person name="Wu L."/>
            <person name="Ma J."/>
        </authorList>
    </citation>
    <scope>NUCLEOTIDE SEQUENCE [LARGE SCALE GENOMIC DNA]</scope>
    <source>
        <strain evidence="8">CCUG 62221</strain>
    </source>
</reference>
<evidence type="ECO:0000259" key="6">
    <source>
        <dbReference type="Pfam" id="PF21981"/>
    </source>
</evidence>
<dbReference type="Pfam" id="PF02631">
    <property type="entry name" value="RecX_HTH2"/>
    <property type="match status" value="1"/>
</dbReference>
<evidence type="ECO:0000256" key="2">
    <source>
        <dbReference type="ARBA" id="ARBA00009695"/>
    </source>
</evidence>
<accession>A0ABW3WT43</accession>
<proteinExistence type="inferred from homology"/>
<dbReference type="InterPro" id="IPR003783">
    <property type="entry name" value="Regulatory_RecX"/>
</dbReference>
<comment type="caution">
    <text evidence="7">The sequence shown here is derived from an EMBL/GenBank/DDBJ whole genome shotgun (WGS) entry which is preliminary data.</text>
</comment>
<dbReference type="InterPro" id="IPR036388">
    <property type="entry name" value="WH-like_DNA-bd_sf"/>
</dbReference>
<evidence type="ECO:0000313" key="8">
    <source>
        <dbReference type="Proteomes" id="UP001597241"/>
    </source>
</evidence>
<dbReference type="Pfam" id="PF21981">
    <property type="entry name" value="RecX_HTH3"/>
    <property type="match status" value="1"/>
</dbReference>
<dbReference type="PANTHER" id="PTHR33602">
    <property type="entry name" value="REGULATORY PROTEIN RECX FAMILY PROTEIN"/>
    <property type="match status" value="1"/>
</dbReference>
<comment type="subcellular location">
    <subcellularLocation>
        <location evidence="1">Cytoplasm</location>
    </subcellularLocation>
</comment>
<organism evidence="7 8">
    <name type="scientific">Lutibacter holmesii</name>
    <dbReference type="NCBI Taxonomy" id="1137985"/>
    <lineage>
        <taxon>Bacteria</taxon>
        <taxon>Pseudomonadati</taxon>
        <taxon>Bacteroidota</taxon>
        <taxon>Flavobacteriia</taxon>
        <taxon>Flavobacteriales</taxon>
        <taxon>Flavobacteriaceae</taxon>
        <taxon>Lutibacter</taxon>
    </lineage>
</organism>
<dbReference type="Gene3D" id="1.10.10.10">
    <property type="entry name" value="Winged helix-like DNA-binding domain superfamily/Winged helix DNA-binding domain"/>
    <property type="match status" value="2"/>
</dbReference>
<comment type="similarity">
    <text evidence="2">Belongs to the RecX family.</text>
</comment>
<evidence type="ECO:0000259" key="5">
    <source>
        <dbReference type="Pfam" id="PF02631"/>
    </source>
</evidence>
<evidence type="ECO:0000256" key="1">
    <source>
        <dbReference type="ARBA" id="ARBA00004496"/>
    </source>
</evidence>
<dbReference type="EMBL" id="JBHTMV010000009">
    <property type="protein sequence ID" value="MFD1294833.1"/>
    <property type="molecule type" value="Genomic_DNA"/>
</dbReference>
<sequence>MQQHKTYTVDEATRLLENYCAYQERCHKEVEQKLYDLKMIPEAKEQIILHLMQHNFLNEERYAKSYARGKFNIKKWGKIKVANDLKFKNISAYNIKTALKEINDEDYYNNLQTIATKKLKLIKEPNSFKKRNKLATFLISKGYESNLVFELVNSLIS</sequence>
<dbReference type="InterPro" id="IPR053924">
    <property type="entry name" value="RecX_HTH_2nd"/>
</dbReference>
<keyword evidence="8" id="KW-1185">Reference proteome</keyword>
<feature type="domain" description="RecX third three-helical" evidence="6">
    <location>
        <begin position="105"/>
        <end position="150"/>
    </location>
</feature>
<keyword evidence="4" id="KW-0963">Cytoplasm</keyword>
<evidence type="ECO:0000256" key="4">
    <source>
        <dbReference type="ARBA" id="ARBA00022490"/>
    </source>
</evidence>
<evidence type="ECO:0000256" key="3">
    <source>
        <dbReference type="ARBA" id="ARBA00018111"/>
    </source>
</evidence>
<protein>
    <recommendedName>
        <fullName evidence="3">Regulatory protein RecX</fullName>
    </recommendedName>
</protein>
<evidence type="ECO:0000313" key="7">
    <source>
        <dbReference type="EMBL" id="MFD1294833.1"/>
    </source>
</evidence>
<dbReference type="InterPro" id="IPR053925">
    <property type="entry name" value="RecX_HTH_3rd"/>
</dbReference>
<gene>
    <name evidence="7" type="ORF">ACFQ5N_13400</name>
</gene>
<feature type="domain" description="RecX second three-helical" evidence="5">
    <location>
        <begin position="58"/>
        <end position="99"/>
    </location>
</feature>
<dbReference type="RefSeq" id="WP_386810210.1">
    <property type="nucleotide sequence ID" value="NZ_JBHTMV010000009.1"/>
</dbReference>
<dbReference type="Proteomes" id="UP001597241">
    <property type="component" value="Unassembled WGS sequence"/>
</dbReference>